<evidence type="ECO:0000259" key="3">
    <source>
        <dbReference type="SMART" id="SM00385"/>
    </source>
</evidence>
<keyword evidence="1" id="KW-0195">Cyclin</keyword>
<dbReference type="Pfam" id="PF00134">
    <property type="entry name" value="Cyclin_N"/>
    <property type="match status" value="1"/>
</dbReference>
<proteinExistence type="inferred from homology"/>
<evidence type="ECO:0000313" key="4">
    <source>
        <dbReference type="EMBL" id="KAG5447165.1"/>
    </source>
</evidence>
<dbReference type="EMBL" id="NIRI02000042">
    <property type="protein sequence ID" value="KAG5447165.1"/>
    <property type="molecule type" value="Genomic_DNA"/>
</dbReference>
<gene>
    <name evidence="4" type="ORF">CSKR_200415</name>
</gene>
<name>A0A8T1MEA0_CLOSI</name>
<feature type="compositionally biased region" description="Low complexity" evidence="2">
    <location>
        <begin position="470"/>
        <end position="481"/>
    </location>
</feature>
<dbReference type="InterPro" id="IPR036915">
    <property type="entry name" value="Cyclin-like_sf"/>
</dbReference>
<accession>A0A8T1MEA0</accession>
<reference evidence="4 5" key="1">
    <citation type="journal article" date="2018" name="Biotechnol. Adv.">
        <title>Improved genomic resources and new bioinformatic workflow for the carcinogenic parasite Clonorchis sinensis: Biotechnological implications.</title>
        <authorList>
            <person name="Wang D."/>
            <person name="Korhonen P.K."/>
            <person name="Gasser R.B."/>
            <person name="Young N.D."/>
        </authorList>
    </citation>
    <scope>NUCLEOTIDE SEQUENCE [LARGE SCALE GENOMIC DNA]</scope>
    <source>
        <strain evidence="4">Cs-k2</strain>
    </source>
</reference>
<dbReference type="PANTHER" id="PTHR14248">
    <property type="entry name" value="CYCLIN Y, ISOFORM A"/>
    <property type="match status" value="1"/>
</dbReference>
<sequence length="614" mass="67601">MGNQIACCRQKWSPLDDSIERLSVNNLDKANFSYQNAGAVFHNDVWLPEDSFGTVSGPTYLSISTNIQVHPGVTQHISEREPADEEFDPSFNASQRALFVTASATPMRHGESAPDYSSSAGQVSRFRDMRGSSGKRSSCSVPLKKWSSCSTVYIGDGCLVYPHQETTLWSVAVAIELLARNPKNLELSSLLTSDCMYFSHTPDFIPSDSIRVYDDVYKLYDERKYSIGCSSENSVAIPKPDFVNNPKASDVHGFLRGLFSTALLAPQCAIVALIFLERLINAAEVGLLPWSWRRQLLSCLILASKLLDDQAVWNTDYCQVLRDITVDDLNALERHTLSLLQFNVDVPPAVYARYYFDLLSVGEAHGVANQPSERRRLTPELARHLRILPTQPESTTVDTRLLFDLPRTNEPLHSSCTAAAKLESNTLKKTSLTIDRQQQVPVSSLDVKPLEFRPQPSDCYASIPVAPHLSSSTSSQLHSPPDWTPGLSTDPLTDNEPLALDDETEFINGLTLSSLLTSVPRLPASPNDGVCDIASLSHSTFSPQSIPHVQLHPTTHPRNTNTVPGQRFPTHCGAPTDTSTTTMYNPVGNNGTGFIRSIMGGEVAYSLLRDAGMY</sequence>
<comment type="caution">
    <text evidence="4">The sequence shown here is derived from an EMBL/GenBank/DDBJ whole genome shotgun (WGS) entry which is preliminary data.</text>
</comment>
<dbReference type="SUPFAM" id="SSF47954">
    <property type="entry name" value="Cyclin-like"/>
    <property type="match status" value="1"/>
</dbReference>
<evidence type="ECO:0000313" key="5">
    <source>
        <dbReference type="Proteomes" id="UP000286415"/>
    </source>
</evidence>
<feature type="domain" description="Cyclin-like" evidence="3">
    <location>
        <begin position="253"/>
        <end position="338"/>
    </location>
</feature>
<organism evidence="4 5">
    <name type="scientific">Clonorchis sinensis</name>
    <name type="common">Chinese liver fluke</name>
    <dbReference type="NCBI Taxonomy" id="79923"/>
    <lineage>
        <taxon>Eukaryota</taxon>
        <taxon>Metazoa</taxon>
        <taxon>Spiralia</taxon>
        <taxon>Lophotrochozoa</taxon>
        <taxon>Platyhelminthes</taxon>
        <taxon>Trematoda</taxon>
        <taxon>Digenea</taxon>
        <taxon>Opisthorchiida</taxon>
        <taxon>Opisthorchiata</taxon>
        <taxon>Opisthorchiidae</taxon>
        <taxon>Clonorchis</taxon>
    </lineage>
</organism>
<reference evidence="4 5" key="2">
    <citation type="journal article" date="2021" name="Genomics">
        <title>High-quality reference genome for Clonorchis sinensis.</title>
        <authorList>
            <person name="Young N.D."/>
            <person name="Stroehlein A.J."/>
            <person name="Kinkar L."/>
            <person name="Wang T."/>
            <person name="Sohn W.M."/>
            <person name="Chang B.C.H."/>
            <person name="Kaur P."/>
            <person name="Weisz D."/>
            <person name="Dudchenko O."/>
            <person name="Aiden E.L."/>
            <person name="Korhonen P.K."/>
            <person name="Gasser R.B."/>
        </authorList>
    </citation>
    <scope>NUCLEOTIDE SEQUENCE [LARGE SCALE GENOMIC DNA]</scope>
    <source>
        <strain evidence="4">Cs-k2</strain>
    </source>
</reference>
<dbReference type="Proteomes" id="UP000286415">
    <property type="component" value="Unassembled WGS sequence"/>
</dbReference>
<protein>
    <submittedName>
        <fullName evidence="4">Cyclin-Y</fullName>
    </submittedName>
</protein>
<feature type="region of interest" description="Disordered" evidence="2">
    <location>
        <begin position="470"/>
        <end position="497"/>
    </location>
</feature>
<dbReference type="AlphaFoldDB" id="A0A8T1MEA0"/>
<dbReference type="InterPro" id="IPR006671">
    <property type="entry name" value="Cyclin_N"/>
</dbReference>
<dbReference type="Gene3D" id="1.10.472.10">
    <property type="entry name" value="Cyclin-like"/>
    <property type="match status" value="1"/>
</dbReference>
<evidence type="ECO:0000256" key="1">
    <source>
        <dbReference type="RuleBase" id="RU000383"/>
    </source>
</evidence>
<keyword evidence="5" id="KW-1185">Reference proteome</keyword>
<comment type="similarity">
    <text evidence="1">Belongs to the cyclin family.</text>
</comment>
<dbReference type="CDD" id="cd20540">
    <property type="entry name" value="CYCLIN_CCNY_like"/>
    <property type="match status" value="1"/>
</dbReference>
<dbReference type="SMART" id="SM00385">
    <property type="entry name" value="CYCLIN"/>
    <property type="match status" value="1"/>
</dbReference>
<evidence type="ECO:0000256" key="2">
    <source>
        <dbReference type="SAM" id="MobiDB-lite"/>
    </source>
</evidence>
<dbReference type="OrthoDB" id="10250320at2759"/>
<dbReference type="InterPro" id="IPR013763">
    <property type="entry name" value="Cyclin-like_dom"/>
</dbReference>